<dbReference type="AlphaFoldDB" id="A0A328A815"/>
<proteinExistence type="predicted"/>
<evidence type="ECO:0000256" key="1">
    <source>
        <dbReference type="SAM" id="MobiDB-lite"/>
    </source>
</evidence>
<reference evidence="3" key="1">
    <citation type="submission" date="2018-05" db="EMBL/GenBank/DDBJ databases">
        <authorList>
            <person name="Li X."/>
        </authorList>
    </citation>
    <scope>NUCLEOTIDE SEQUENCE [LARGE SCALE GENOMIC DNA]</scope>
    <source>
        <strain evidence="3">YIM 73061</strain>
    </source>
</reference>
<evidence type="ECO:0000313" key="3">
    <source>
        <dbReference type="Proteomes" id="UP000249725"/>
    </source>
</evidence>
<dbReference type="OrthoDB" id="7185043at2"/>
<name>A0A328A815_9CAUL</name>
<feature type="compositionally biased region" description="Basic and acidic residues" evidence="1">
    <location>
        <begin position="205"/>
        <end position="216"/>
    </location>
</feature>
<dbReference type="EMBL" id="QFYR01000007">
    <property type="protein sequence ID" value="RAK50672.1"/>
    <property type="molecule type" value="Genomic_DNA"/>
</dbReference>
<gene>
    <name evidence="2" type="ORF">DJ018_18855</name>
</gene>
<organism evidence="2 3">
    <name type="scientific">Phenylobacterium deserti</name>
    <dbReference type="NCBI Taxonomy" id="1914756"/>
    <lineage>
        <taxon>Bacteria</taxon>
        <taxon>Pseudomonadati</taxon>
        <taxon>Pseudomonadota</taxon>
        <taxon>Alphaproteobacteria</taxon>
        <taxon>Caulobacterales</taxon>
        <taxon>Caulobacteraceae</taxon>
        <taxon>Phenylobacterium</taxon>
    </lineage>
</organism>
<evidence type="ECO:0000313" key="2">
    <source>
        <dbReference type="EMBL" id="RAK50672.1"/>
    </source>
</evidence>
<comment type="caution">
    <text evidence="2">The sequence shown here is derived from an EMBL/GenBank/DDBJ whole genome shotgun (WGS) entry which is preliminary data.</text>
</comment>
<dbReference type="RefSeq" id="WP_111516538.1">
    <property type="nucleotide sequence ID" value="NZ_QFYR01000007.1"/>
</dbReference>
<accession>A0A328A815</accession>
<feature type="region of interest" description="Disordered" evidence="1">
    <location>
        <begin position="149"/>
        <end position="216"/>
    </location>
</feature>
<keyword evidence="3" id="KW-1185">Reference proteome</keyword>
<feature type="region of interest" description="Disordered" evidence="1">
    <location>
        <begin position="82"/>
        <end position="128"/>
    </location>
</feature>
<sequence>MQTARRRRIVVVGLSAVAHAVVGTLVALHAPQLIAPQEDAGPPFPVIPVLIQPIAPPRPGSTKPEPIRLHRRLPRNVPITVPLEPLPEPEPEAPVEAPPAPRPAVRHPAPLPQAPSGDLRAALRSGPVGCGNREATGLNRAEREACDQRLGTGVDQTRPLDLALPPMKDRAFDAAAARKRAYREYRDAPAVTPSGPGPGSSGDPSKPRDLDPMRLR</sequence>
<dbReference type="Proteomes" id="UP000249725">
    <property type="component" value="Unassembled WGS sequence"/>
</dbReference>
<protein>
    <submittedName>
        <fullName evidence="2">Uncharacterized protein</fullName>
    </submittedName>
</protein>